<keyword evidence="4" id="KW-1185">Reference proteome</keyword>
<keyword evidence="2" id="KW-0812">Transmembrane</keyword>
<dbReference type="InterPro" id="IPR016187">
    <property type="entry name" value="CTDL_fold"/>
</dbReference>
<reference evidence="5" key="1">
    <citation type="submission" date="2024-02" db="UniProtKB">
        <authorList>
            <consortium name="WormBaseParasite"/>
        </authorList>
    </citation>
    <scope>IDENTIFICATION</scope>
</reference>
<dbReference type="SUPFAM" id="SSF56436">
    <property type="entry name" value="C-type lectin-like"/>
    <property type="match status" value="1"/>
</dbReference>
<feature type="transmembrane region" description="Helical" evidence="2">
    <location>
        <begin position="21"/>
        <end position="43"/>
    </location>
</feature>
<dbReference type="SMART" id="SM00034">
    <property type="entry name" value="CLECT"/>
    <property type="match status" value="1"/>
</dbReference>
<dbReference type="WBParaSite" id="MBELARI_LOCUS442">
    <property type="protein sequence ID" value="MBELARI_LOCUS442"/>
    <property type="gene ID" value="MBELARI_LOCUS442"/>
</dbReference>
<dbReference type="PROSITE" id="PS50041">
    <property type="entry name" value="C_TYPE_LECTIN_2"/>
    <property type="match status" value="1"/>
</dbReference>
<name>A0AAF3FEI4_9BILA</name>
<organism evidence="4 5">
    <name type="scientific">Mesorhabditis belari</name>
    <dbReference type="NCBI Taxonomy" id="2138241"/>
    <lineage>
        <taxon>Eukaryota</taxon>
        <taxon>Metazoa</taxon>
        <taxon>Ecdysozoa</taxon>
        <taxon>Nematoda</taxon>
        <taxon>Chromadorea</taxon>
        <taxon>Rhabditida</taxon>
        <taxon>Rhabditina</taxon>
        <taxon>Rhabditomorpha</taxon>
        <taxon>Rhabditoidea</taxon>
        <taxon>Rhabditidae</taxon>
        <taxon>Mesorhabditinae</taxon>
        <taxon>Mesorhabditis</taxon>
    </lineage>
</organism>
<dbReference type="Proteomes" id="UP000887575">
    <property type="component" value="Unassembled WGS sequence"/>
</dbReference>
<dbReference type="PANTHER" id="PTHR22803">
    <property type="entry name" value="MANNOSE, PHOSPHOLIPASE, LECTIN RECEPTOR RELATED"/>
    <property type="match status" value="1"/>
</dbReference>
<dbReference type="InterPro" id="IPR016186">
    <property type="entry name" value="C-type_lectin-like/link_sf"/>
</dbReference>
<evidence type="ECO:0000256" key="2">
    <source>
        <dbReference type="SAM" id="Phobius"/>
    </source>
</evidence>
<evidence type="ECO:0000313" key="4">
    <source>
        <dbReference type="Proteomes" id="UP000887575"/>
    </source>
</evidence>
<dbReference type="AlphaFoldDB" id="A0AAF3FEI4"/>
<dbReference type="Gene3D" id="3.10.100.10">
    <property type="entry name" value="Mannose-Binding Protein A, subunit A"/>
    <property type="match status" value="1"/>
</dbReference>
<feature type="coiled-coil region" evidence="1">
    <location>
        <begin position="103"/>
        <end position="130"/>
    </location>
</feature>
<protein>
    <recommendedName>
        <fullName evidence="3">C-type lectin domain-containing protein</fullName>
    </recommendedName>
</protein>
<evidence type="ECO:0000259" key="3">
    <source>
        <dbReference type="PROSITE" id="PS50041"/>
    </source>
</evidence>
<dbReference type="InterPro" id="IPR050111">
    <property type="entry name" value="C-type_lectin/snaclec_domain"/>
</dbReference>
<evidence type="ECO:0000313" key="5">
    <source>
        <dbReference type="WBParaSite" id="MBELARI_LOCUS442"/>
    </source>
</evidence>
<feature type="domain" description="C-type lectin" evidence="3">
    <location>
        <begin position="143"/>
        <end position="255"/>
    </location>
</feature>
<dbReference type="Pfam" id="PF00059">
    <property type="entry name" value="Lectin_C"/>
    <property type="match status" value="1"/>
</dbReference>
<accession>A0AAF3FEI4</accession>
<proteinExistence type="predicted"/>
<keyword evidence="1" id="KW-0175">Coiled coil</keyword>
<sequence>MESRIHAPRVIDEVYQSKVRLYKIFFVFGFLGVVLIGSLTYSMNAGDQKGNRHPRDLEDEQTLLNFCRNRSHRLSEKIRERNEKLFETTCDLDAWKSHFNESSTKWEQQVAALNLKLENQQKQIKELMNSFDALPCPIGWQLFGGFCYKFSLKNVPYDQAAEICKKENSHLVSIHSAEENSFVSSHFTNVSTWIWTGFTLEVVNWIWSDGSVVDYTNWGNGWPQETGTKKWGHMWIQGRLWGCSPKSYAHGVVCKKKPDNHK</sequence>
<keyword evidence="2" id="KW-0472">Membrane</keyword>
<evidence type="ECO:0000256" key="1">
    <source>
        <dbReference type="SAM" id="Coils"/>
    </source>
</evidence>
<dbReference type="InterPro" id="IPR001304">
    <property type="entry name" value="C-type_lectin-like"/>
</dbReference>
<keyword evidence="2" id="KW-1133">Transmembrane helix</keyword>